<dbReference type="GO" id="GO:0008168">
    <property type="term" value="F:methyltransferase activity"/>
    <property type="evidence" value="ECO:0007669"/>
    <property type="project" value="UniProtKB-KW"/>
</dbReference>
<feature type="domain" description="Methyltransferase" evidence="1">
    <location>
        <begin position="45"/>
        <end position="140"/>
    </location>
</feature>
<evidence type="ECO:0000313" key="2">
    <source>
        <dbReference type="EMBL" id="CRO15185.1"/>
    </source>
</evidence>
<evidence type="ECO:0000313" key="4">
    <source>
        <dbReference type="EMBL" id="RPM05776.1"/>
    </source>
</evidence>
<dbReference type="SMR" id="A0A0C7AI32"/>
<dbReference type="OMA" id="FRGWVAY"/>
<evidence type="ECO:0000313" key="7">
    <source>
        <dbReference type="Proteomes" id="UP000433532"/>
    </source>
</evidence>
<evidence type="ECO:0000259" key="1">
    <source>
        <dbReference type="Pfam" id="PF13649"/>
    </source>
</evidence>
<organism evidence="3 7">
    <name type="scientific">Pseudomonas aeruginosa</name>
    <dbReference type="NCBI Taxonomy" id="287"/>
    <lineage>
        <taxon>Bacteria</taxon>
        <taxon>Pseudomonadati</taxon>
        <taxon>Pseudomonadota</taxon>
        <taxon>Gammaproteobacteria</taxon>
        <taxon>Pseudomonadales</taxon>
        <taxon>Pseudomonadaceae</taxon>
        <taxon>Pseudomonas</taxon>
    </lineage>
</organism>
<accession>A0A1S1BWZ4</accession>
<reference evidence="4 6" key="4">
    <citation type="submission" date="2019-01" db="EMBL/GenBank/DDBJ databases">
        <title>The Pseudomonas aeruginosa pan-genome provides new insights on its population structure, horizontal gene transfer and pathogenicity.</title>
        <authorList>
            <person name="Freschi L."/>
            <person name="Vincent A.T."/>
            <person name="Jeukens J."/>
            <person name="Emond-Rheault J.-G."/>
            <person name="Kukavica-Ibrulj I."/>
            <person name="Dupont M.-J."/>
            <person name="Charette S.J."/>
            <person name="Boyle B."/>
            <person name="Levesque R.C."/>
        </authorList>
    </citation>
    <scope>NUCLEOTIDE SEQUENCE [LARGE SCALE GENOMIC DNA]</scope>
    <source>
        <strain evidence="4 6">PA-W36</strain>
    </source>
</reference>
<accession>A0A0C7AI32</accession>
<dbReference type="EMBL" id="NSNE01000023">
    <property type="protein sequence ID" value="RPM05776.1"/>
    <property type="molecule type" value="Genomic_DNA"/>
</dbReference>
<reference evidence="5" key="1">
    <citation type="submission" date="2015-06" db="EMBL/GenBank/DDBJ databases">
        <authorList>
            <person name="Radhakrishnan Rajesh"/>
            <person name="Underwood Anthony"/>
            <person name="Al-Shahib Ali"/>
        </authorList>
    </citation>
    <scope>NUCLEOTIDE SEQUENCE [LARGE SCALE GENOMIC DNA]</scope>
    <source>
        <strain evidence="5">P19_London_7_VIM_2_05_10</strain>
    </source>
</reference>
<dbReference type="Gene3D" id="3.40.50.150">
    <property type="entry name" value="Vaccinia Virus protein VP39"/>
    <property type="match status" value="1"/>
</dbReference>
<dbReference type="PANTHER" id="PTHR43667">
    <property type="entry name" value="CYCLOPROPANE-FATTY-ACYL-PHOSPHOLIPID SYNTHASE"/>
    <property type="match status" value="1"/>
</dbReference>
<protein>
    <submittedName>
        <fullName evidence="4">Class I SAM-dependent methyltransferase</fullName>
    </submittedName>
    <submittedName>
        <fullName evidence="3">Methyltransferase domain-containing protein</fullName>
    </submittedName>
    <submittedName>
        <fullName evidence="2">tRNA (Cmo5U34)-methyltransferase</fullName>
    </submittedName>
</protein>
<dbReference type="InterPro" id="IPR041698">
    <property type="entry name" value="Methyltransf_25"/>
</dbReference>
<name>A0A0C7AI32_PSEAI</name>
<dbReference type="CDD" id="cd02440">
    <property type="entry name" value="AdoMet_MTases"/>
    <property type="match status" value="1"/>
</dbReference>
<evidence type="ECO:0000313" key="3">
    <source>
        <dbReference type="EMBL" id="MUI38801.1"/>
    </source>
</evidence>
<dbReference type="InterPro" id="IPR029063">
    <property type="entry name" value="SAM-dependent_MTases_sf"/>
</dbReference>
<dbReference type="AlphaFoldDB" id="A0A0C7AI32"/>
<comment type="caution">
    <text evidence="3">The sequence shown here is derived from an EMBL/GenBank/DDBJ whole genome shotgun (WGS) entry which is preliminary data.</text>
</comment>
<reference evidence="3 7" key="5">
    <citation type="submission" date="2019-11" db="EMBL/GenBank/DDBJ databases">
        <title>Genomes of ocular Pseudomonas aeruginosa isolates.</title>
        <authorList>
            <person name="Khan M."/>
            <person name="Rice S.A."/>
            <person name="Willcox M.D.P."/>
            <person name="Stapleton F."/>
        </authorList>
    </citation>
    <scope>NUCLEOTIDE SEQUENCE [LARGE SCALE GENOMIC DNA]</scope>
    <source>
        <strain evidence="3 7">PA221</strain>
    </source>
</reference>
<dbReference type="RefSeq" id="WP_003100350.1">
    <property type="nucleotide sequence ID" value="NZ_AP014839.1"/>
</dbReference>
<dbReference type="Proteomes" id="UP000433532">
    <property type="component" value="Unassembled WGS sequence"/>
</dbReference>
<sequence>MGRFVGKQADGYETRIGRLLPGYELLHLLSRAQLLARLPERARLLSVGCGAGGELAELAGLRPGWRFVAADLSADMLALARQRCARLGLLERIELHCGDVAGLPPAPPCDAALVLLVLHFLRGDQAKRRFLEAVAERLAPAAPLLLANLMEARDAFERPVQAEACRLAGLSPEDSDGMLQRLREDFDPLSEQRLGELLEDTGFVLPSRYFQAVGYQAWIAFRAG</sequence>
<reference evidence="4 6" key="3">
    <citation type="submission" date="2017-08" db="EMBL/GenBank/DDBJ databases">
        <authorList>
            <person name="Feschi L."/>
            <person name="Jeukens J."/>
            <person name="Emond-Rheault J.-G."/>
            <person name="Kukavica-Ibrulj I."/>
            <person name="Boyle B."/>
            <person name="Levesque R.C."/>
        </authorList>
    </citation>
    <scope>NUCLEOTIDE SEQUENCE [LARGE SCALE GENOMIC DNA]</scope>
    <source>
        <strain evidence="4 6">PA-W36</strain>
    </source>
</reference>
<dbReference type="InterPro" id="IPR050723">
    <property type="entry name" value="CFA/CMAS"/>
</dbReference>
<dbReference type="PANTHER" id="PTHR43667:SF2">
    <property type="entry name" value="FATTY ACID C-METHYL TRANSFERASE"/>
    <property type="match status" value="1"/>
</dbReference>
<keyword evidence="3" id="KW-0489">Methyltransferase</keyword>
<evidence type="ECO:0000313" key="5">
    <source>
        <dbReference type="Proteomes" id="UP000045039"/>
    </source>
</evidence>
<dbReference type="EMBL" id="CVVU01000035">
    <property type="protein sequence ID" value="CRO15185.1"/>
    <property type="molecule type" value="Genomic_DNA"/>
</dbReference>
<dbReference type="Pfam" id="PF13649">
    <property type="entry name" value="Methyltransf_25"/>
    <property type="match status" value="1"/>
</dbReference>
<gene>
    <name evidence="2" type="primary">cmoA_1</name>
    <name evidence="3" type="ORF">GNQ48_27740</name>
    <name evidence="4" type="ORF">IPC1295_28235</name>
    <name evidence="2" type="ORF">PAERUG_P19_London_7_VIM_2_05_10_00928</name>
</gene>
<evidence type="ECO:0000313" key="6">
    <source>
        <dbReference type="Proteomes" id="UP000284767"/>
    </source>
</evidence>
<proteinExistence type="predicted"/>
<dbReference type="Proteomes" id="UP000284767">
    <property type="component" value="Unassembled WGS sequence"/>
</dbReference>
<dbReference type="SUPFAM" id="SSF53335">
    <property type="entry name" value="S-adenosyl-L-methionine-dependent methyltransferases"/>
    <property type="match status" value="1"/>
</dbReference>
<reference evidence="2" key="2">
    <citation type="submission" date="2015-06" db="EMBL/GenBank/DDBJ databases">
        <authorList>
            <person name="Radhakrishnan R."/>
            <person name="Underwood A."/>
            <person name="Al-Shahib A."/>
        </authorList>
    </citation>
    <scope>NUCLEOTIDE SEQUENCE</scope>
    <source>
        <strain evidence="2">P19_London_7_VIM_2_05_10</strain>
    </source>
</reference>
<dbReference type="GO" id="GO:0032259">
    <property type="term" value="P:methylation"/>
    <property type="evidence" value="ECO:0007669"/>
    <property type="project" value="UniProtKB-KW"/>
</dbReference>
<dbReference type="Proteomes" id="UP000045039">
    <property type="component" value="Unassembled WGS sequence"/>
</dbReference>
<dbReference type="EMBL" id="WOAD01000035">
    <property type="protein sequence ID" value="MUI38801.1"/>
    <property type="molecule type" value="Genomic_DNA"/>
</dbReference>
<keyword evidence="3" id="KW-0808">Transferase</keyword>